<accession>A0A840RLI2</accession>
<dbReference type="InterPro" id="IPR014263">
    <property type="entry name" value="Methanolan_biosynth_EpsI"/>
</dbReference>
<sequence length="226" mass="25237">MSRPFFICLILGCLMIVSAGATRIMTPTHFLSKNRPAFDLENIVPVKFGRWVEEKNAVTAVVDPEAVELMNKLYAQTLSRTYVNDKGERVMLSIAYGVDQRNGLELHRPEVCYPSQGFQINSNRLSVLATPKGEIVVTRLETSRIGRSEPVTYWTTIGDKVTTGGIDKKMLELRFGLKGVIPDGLLFRVSSVDKDTTRAFSTQDLFVNSLFIELSSQNTKRLMGLG</sequence>
<comment type="caution">
    <text evidence="2">The sequence shown here is derived from an EMBL/GenBank/DDBJ whole genome shotgun (WGS) entry which is preliminary data.</text>
</comment>
<dbReference type="EMBL" id="JACHHQ010000002">
    <property type="protein sequence ID" value="MBB5199137.1"/>
    <property type="molecule type" value="Genomic_DNA"/>
</dbReference>
<dbReference type="AlphaFoldDB" id="A0A840RLI2"/>
<reference evidence="2 3" key="1">
    <citation type="submission" date="2020-08" db="EMBL/GenBank/DDBJ databases">
        <title>Genomic Encyclopedia of Type Strains, Phase IV (KMG-IV): sequencing the most valuable type-strain genomes for metagenomic binning, comparative biology and taxonomic classification.</title>
        <authorList>
            <person name="Goeker M."/>
        </authorList>
    </citation>
    <scope>NUCLEOTIDE SEQUENCE [LARGE SCALE GENOMIC DNA]</scope>
    <source>
        <strain evidence="2 3">DSM 23240</strain>
    </source>
</reference>
<dbReference type="Proteomes" id="UP000571084">
    <property type="component" value="Unassembled WGS sequence"/>
</dbReference>
<dbReference type="NCBIfam" id="TIGR02914">
    <property type="entry name" value="EpsI_fam"/>
    <property type="match status" value="1"/>
</dbReference>
<dbReference type="InterPro" id="IPR054653">
    <property type="entry name" value="EpsI_type_B_pred"/>
</dbReference>
<dbReference type="NCBIfam" id="NF045609">
    <property type="entry name" value="EpsI_type_B"/>
    <property type="match status" value="1"/>
</dbReference>
<keyword evidence="3" id="KW-1185">Reference proteome</keyword>
<evidence type="ECO:0000313" key="2">
    <source>
        <dbReference type="EMBL" id="MBB5199137.1"/>
    </source>
</evidence>
<name>A0A840RLI2_9BURK</name>
<evidence type="ECO:0000259" key="1">
    <source>
        <dbReference type="Pfam" id="PF11984"/>
    </source>
</evidence>
<evidence type="ECO:0000313" key="3">
    <source>
        <dbReference type="Proteomes" id="UP000571084"/>
    </source>
</evidence>
<dbReference type="Pfam" id="PF11984">
    <property type="entry name" value="DUF3485"/>
    <property type="match status" value="1"/>
</dbReference>
<dbReference type="RefSeq" id="WP_168055472.1">
    <property type="nucleotide sequence ID" value="NZ_JAAOZT010000006.1"/>
</dbReference>
<gene>
    <name evidence="2" type="ORF">HNR39_000964</name>
</gene>
<protein>
    <submittedName>
        <fullName evidence="2">EpsI family protein</fullName>
    </submittedName>
</protein>
<organism evidence="2 3">
    <name type="scientific">Glaciimonas immobilis</name>
    <dbReference type="NCBI Taxonomy" id="728004"/>
    <lineage>
        <taxon>Bacteria</taxon>
        <taxon>Pseudomonadati</taxon>
        <taxon>Pseudomonadota</taxon>
        <taxon>Betaproteobacteria</taxon>
        <taxon>Burkholderiales</taxon>
        <taxon>Oxalobacteraceae</taxon>
        <taxon>Glaciimonas</taxon>
    </lineage>
</organism>
<feature type="domain" description="Methanolan biosynthesis EpsI" evidence="1">
    <location>
        <begin position="10"/>
        <end position="214"/>
    </location>
</feature>
<proteinExistence type="predicted"/>